<proteinExistence type="predicted"/>
<sequence>MPADDFLTPAFVLFVGGFVAAMFFFGALLASVAGGGSDIVNGLAFALAGLGGVFLVVGVVGAGVLKLLGDD</sequence>
<dbReference type="AlphaFoldDB" id="M0HQQ6"/>
<reference evidence="2 3" key="1">
    <citation type="journal article" date="2014" name="PLoS Genet.">
        <title>Phylogenetically driven sequencing of extremely halophilic archaea reveals strategies for static and dynamic osmo-response.</title>
        <authorList>
            <person name="Becker E.A."/>
            <person name="Seitzer P.M."/>
            <person name="Tritt A."/>
            <person name="Larsen D."/>
            <person name="Krusor M."/>
            <person name="Yao A.I."/>
            <person name="Wu D."/>
            <person name="Madern D."/>
            <person name="Eisen J.A."/>
            <person name="Darling A.E."/>
            <person name="Facciotti M.T."/>
        </authorList>
    </citation>
    <scope>NUCLEOTIDE SEQUENCE [LARGE SCALE GENOMIC DNA]</scope>
    <source>
        <strain evidence="2 3">ATCC BAA-1513</strain>
    </source>
</reference>
<keyword evidence="1" id="KW-0812">Transmembrane</keyword>
<protein>
    <recommendedName>
        <fullName evidence="4">Transporter</fullName>
    </recommendedName>
</protein>
<feature type="transmembrane region" description="Helical" evidence="1">
    <location>
        <begin position="42"/>
        <end position="65"/>
    </location>
</feature>
<evidence type="ECO:0000313" key="2">
    <source>
        <dbReference type="EMBL" id="ELZ86068.1"/>
    </source>
</evidence>
<evidence type="ECO:0008006" key="4">
    <source>
        <dbReference type="Google" id="ProtNLM"/>
    </source>
</evidence>
<dbReference type="EMBL" id="AOLK01000015">
    <property type="protein sequence ID" value="ELZ86068.1"/>
    <property type="molecule type" value="Genomic_DNA"/>
</dbReference>
<dbReference type="RefSeq" id="WP_008324148.1">
    <property type="nucleotide sequence ID" value="NZ_AOLK01000015.1"/>
</dbReference>
<keyword evidence="1" id="KW-1133">Transmembrane helix</keyword>
<dbReference type="PATRIC" id="fig|1230453.4.peg.1895"/>
<dbReference type="Proteomes" id="UP000011612">
    <property type="component" value="Unassembled WGS sequence"/>
</dbReference>
<comment type="caution">
    <text evidence="2">The sequence shown here is derived from an EMBL/GenBank/DDBJ whole genome shotgun (WGS) entry which is preliminary data.</text>
</comment>
<keyword evidence="1" id="KW-0472">Membrane</keyword>
<dbReference type="STRING" id="1230453.C453_09633"/>
<name>M0HQQ6_HALEO</name>
<feature type="transmembrane region" description="Helical" evidence="1">
    <location>
        <begin position="6"/>
        <end position="30"/>
    </location>
</feature>
<organism evidence="2 3">
    <name type="scientific">Haloferax elongans ATCC BAA-1513</name>
    <dbReference type="NCBI Taxonomy" id="1230453"/>
    <lineage>
        <taxon>Archaea</taxon>
        <taxon>Methanobacteriati</taxon>
        <taxon>Methanobacteriota</taxon>
        <taxon>Stenosarchaea group</taxon>
        <taxon>Halobacteria</taxon>
        <taxon>Halobacteriales</taxon>
        <taxon>Haloferacaceae</taxon>
        <taxon>Haloferax</taxon>
    </lineage>
</organism>
<evidence type="ECO:0000256" key="1">
    <source>
        <dbReference type="SAM" id="Phobius"/>
    </source>
</evidence>
<keyword evidence="3" id="KW-1185">Reference proteome</keyword>
<gene>
    <name evidence="2" type="ORF">C453_09633</name>
</gene>
<accession>M0HQQ6</accession>
<evidence type="ECO:0000313" key="3">
    <source>
        <dbReference type="Proteomes" id="UP000011612"/>
    </source>
</evidence>